<comment type="caution">
    <text evidence="1">The sequence shown here is derived from an EMBL/GenBank/DDBJ whole genome shotgun (WGS) entry which is preliminary data.</text>
</comment>
<dbReference type="Proteomes" id="UP000275408">
    <property type="component" value="Unassembled WGS sequence"/>
</dbReference>
<gene>
    <name evidence="1" type="ORF">pdam_00021164</name>
</gene>
<sequence>MKIRPVEFICKSIPILVLDIPTPSNTLILSSIAKNCAELYKSGRRVNNVYTIDPDGQAPLMYIVTKLQPVGDRQ</sequence>
<dbReference type="InterPro" id="IPR036056">
    <property type="entry name" value="Fibrinogen-like_C"/>
</dbReference>
<dbReference type="EMBL" id="RCHS01002106">
    <property type="protein sequence ID" value="RMX49528.1"/>
    <property type="molecule type" value="Genomic_DNA"/>
</dbReference>
<proteinExistence type="predicted"/>
<dbReference type="AlphaFoldDB" id="A0A3M6U7T8"/>
<evidence type="ECO:0000313" key="1">
    <source>
        <dbReference type="EMBL" id="RMX49528.1"/>
    </source>
</evidence>
<accession>A0A3M6U7T8</accession>
<organism evidence="1 2">
    <name type="scientific">Pocillopora damicornis</name>
    <name type="common">Cauliflower coral</name>
    <name type="synonym">Millepora damicornis</name>
    <dbReference type="NCBI Taxonomy" id="46731"/>
    <lineage>
        <taxon>Eukaryota</taxon>
        <taxon>Metazoa</taxon>
        <taxon>Cnidaria</taxon>
        <taxon>Anthozoa</taxon>
        <taxon>Hexacorallia</taxon>
        <taxon>Scleractinia</taxon>
        <taxon>Astrocoeniina</taxon>
        <taxon>Pocilloporidae</taxon>
        <taxon>Pocillopora</taxon>
    </lineage>
</organism>
<keyword evidence="2" id="KW-1185">Reference proteome</keyword>
<protein>
    <submittedName>
        <fullName evidence="1">Uncharacterized protein</fullName>
    </submittedName>
</protein>
<reference evidence="1 2" key="1">
    <citation type="journal article" date="2018" name="Sci. Rep.">
        <title>Comparative analysis of the Pocillopora damicornis genome highlights role of immune system in coral evolution.</title>
        <authorList>
            <person name="Cunning R."/>
            <person name="Bay R.A."/>
            <person name="Gillette P."/>
            <person name="Baker A.C."/>
            <person name="Traylor-Knowles N."/>
        </authorList>
    </citation>
    <scope>NUCLEOTIDE SEQUENCE [LARGE SCALE GENOMIC DNA]</scope>
    <source>
        <strain evidence="1">RSMAS</strain>
        <tissue evidence="1">Whole animal</tissue>
    </source>
</reference>
<dbReference type="SUPFAM" id="SSF56496">
    <property type="entry name" value="Fibrinogen C-terminal domain-like"/>
    <property type="match status" value="1"/>
</dbReference>
<evidence type="ECO:0000313" key="2">
    <source>
        <dbReference type="Proteomes" id="UP000275408"/>
    </source>
</evidence>
<name>A0A3M6U7T8_POCDA</name>